<dbReference type="Proteomes" id="UP000296706">
    <property type="component" value="Chromosome"/>
</dbReference>
<name>A0A4D6HCY8_9EURY</name>
<organism evidence="1 2">
    <name type="scientific">Halapricum salinum</name>
    <dbReference type="NCBI Taxonomy" id="1457250"/>
    <lineage>
        <taxon>Archaea</taxon>
        <taxon>Methanobacteriati</taxon>
        <taxon>Methanobacteriota</taxon>
        <taxon>Stenosarchaea group</taxon>
        <taxon>Halobacteria</taxon>
        <taxon>Halobacteriales</taxon>
        <taxon>Haloarculaceae</taxon>
        <taxon>Halapricum</taxon>
    </lineage>
</organism>
<accession>A0A4D6HCY8</accession>
<gene>
    <name evidence="1" type="ORF">DV733_11690</name>
</gene>
<protein>
    <submittedName>
        <fullName evidence="1">Uncharacterized protein</fullName>
    </submittedName>
</protein>
<keyword evidence="2" id="KW-1185">Reference proteome</keyword>
<dbReference type="KEGG" id="hsn:DV733_11690"/>
<dbReference type="EMBL" id="CP031310">
    <property type="protein sequence ID" value="QCC51853.1"/>
    <property type="molecule type" value="Genomic_DNA"/>
</dbReference>
<proteinExistence type="predicted"/>
<evidence type="ECO:0000313" key="2">
    <source>
        <dbReference type="Proteomes" id="UP000296706"/>
    </source>
</evidence>
<reference evidence="1 2" key="1">
    <citation type="journal article" date="2019" name="Nat. Commun.">
        <title>A new type of DNA phosphorothioation-based antiviral system in archaea.</title>
        <authorList>
            <person name="Xiong L."/>
            <person name="Liu S."/>
            <person name="Chen S."/>
            <person name="Xiao Y."/>
            <person name="Zhu B."/>
            <person name="Gao Y."/>
            <person name="Zhang Y."/>
            <person name="Chen B."/>
            <person name="Luo J."/>
            <person name="Deng Z."/>
            <person name="Chen X."/>
            <person name="Wang L."/>
            <person name="Chen S."/>
        </authorList>
    </citation>
    <scope>NUCLEOTIDE SEQUENCE [LARGE SCALE GENOMIC DNA]</scope>
    <source>
        <strain evidence="1 2">CBA1105</strain>
    </source>
</reference>
<sequence length="61" mass="7152">MSRFWSEKGKIDTFDRIDQPHTISLWMSLDPRFSNAIRPRLLKLRTPVVSHVSVASWPRST</sequence>
<evidence type="ECO:0000313" key="1">
    <source>
        <dbReference type="EMBL" id="QCC51853.1"/>
    </source>
</evidence>
<dbReference type="AlphaFoldDB" id="A0A4D6HCY8"/>